<dbReference type="EMBL" id="JANAVB010044218">
    <property type="protein sequence ID" value="KAJ6791820.1"/>
    <property type="molecule type" value="Genomic_DNA"/>
</dbReference>
<comment type="similarity">
    <text evidence="2">Belongs to the bZIP family.</text>
</comment>
<keyword evidence="6" id="KW-0539">Nucleus</keyword>
<feature type="region of interest" description="Disordered" evidence="7">
    <location>
        <begin position="76"/>
        <end position="95"/>
    </location>
</feature>
<dbReference type="InterPro" id="IPR004827">
    <property type="entry name" value="bZIP"/>
</dbReference>
<evidence type="ECO:0000259" key="9">
    <source>
        <dbReference type="PROSITE" id="PS51806"/>
    </source>
</evidence>
<dbReference type="InterPro" id="IPR046347">
    <property type="entry name" value="bZIP_sf"/>
</dbReference>
<dbReference type="PROSITE" id="PS00036">
    <property type="entry name" value="BZIP_BASIC"/>
    <property type="match status" value="1"/>
</dbReference>
<accession>A0AAX6DJ50</accession>
<proteinExistence type="inferred from homology"/>
<protein>
    <submittedName>
        <fullName evidence="10">Transcription factor TGA1-like isoform X1</fullName>
    </submittedName>
</protein>
<reference evidence="10" key="1">
    <citation type="journal article" date="2023" name="GigaByte">
        <title>Genome assembly of the bearded iris, Iris pallida Lam.</title>
        <authorList>
            <person name="Bruccoleri R.E."/>
            <person name="Oakeley E.J."/>
            <person name="Faust A.M.E."/>
            <person name="Altorfer M."/>
            <person name="Dessus-Babus S."/>
            <person name="Burckhardt D."/>
            <person name="Oertli M."/>
            <person name="Naumann U."/>
            <person name="Petersen F."/>
            <person name="Wong J."/>
        </authorList>
    </citation>
    <scope>NUCLEOTIDE SEQUENCE</scope>
    <source>
        <strain evidence="10">GSM-AAB239-AS_SAM_17_03QT</strain>
    </source>
</reference>
<dbReference type="Gene3D" id="1.20.5.170">
    <property type="match status" value="1"/>
</dbReference>
<dbReference type="SUPFAM" id="SSF57959">
    <property type="entry name" value="Leucine zipper domain"/>
    <property type="match status" value="1"/>
</dbReference>
<sequence>MELYRSLEENFHNLKCGPNSMSSASTQFATSRNLGIVYEPNHQNSIWGNSFKVDNIQNTGVSTIVEADAKLENRLEDIPHDNQGSSKRYHQEANKPEEKVLRRLAQNREAARKSRLRKKVYVQQLESSRVKLSQIEQELERGRRQGVYIGGQSGDSNFGSPGAVNSGIAAFEMEYAHWVEEQNRQIGELRAALQAHVSDIELRMLVESGMGHYDDLFRIKSIAAKSDVFYLMSGMWKTTSERFFLWIGGFRPSELLKVLCPQLHPLTQQQLEAVCGLQHSSQQAEGALSEGMDLLQQTIAKTLTSGPLGASGVTSYMGQMSNAMNKLEDLVSFVHEADNLRQQTLQQMYKILTTRQAARGLLALGDYFQRLRALSSLWVARPRETTS</sequence>
<comment type="caution">
    <text evidence="10">The sequence shown here is derived from an EMBL/GenBank/DDBJ whole genome shotgun (WGS) entry which is preliminary data.</text>
</comment>
<dbReference type="Pfam" id="PF14144">
    <property type="entry name" value="DOG1"/>
    <property type="match status" value="1"/>
</dbReference>
<gene>
    <name evidence="10" type="ORF">M6B38_241470</name>
</gene>
<evidence type="ECO:0000256" key="6">
    <source>
        <dbReference type="ARBA" id="ARBA00023242"/>
    </source>
</evidence>
<evidence type="ECO:0000256" key="2">
    <source>
        <dbReference type="ARBA" id="ARBA00007163"/>
    </source>
</evidence>
<dbReference type="AlphaFoldDB" id="A0AAX6DJ50"/>
<evidence type="ECO:0000259" key="8">
    <source>
        <dbReference type="PROSITE" id="PS50217"/>
    </source>
</evidence>
<dbReference type="FunFam" id="1.20.5.170:FF:000019">
    <property type="entry name" value="BZIP family transcription factor"/>
    <property type="match status" value="1"/>
</dbReference>
<dbReference type="PROSITE" id="PS51806">
    <property type="entry name" value="DOG1"/>
    <property type="match status" value="1"/>
</dbReference>
<dbReference type="GO" id="GO:0043565">
    <property type="term" value="F:sequence-specific DNA binding"/>
    <property type="evidence" value="ECO:0007669"/>
    <property type="project" value="InterPro"/>
</dbReference>
<dbReference type="GO" id="GO:0005634">
    <property type="term" value="C:nucleus"/>
    <property type="evidence" value="ECO:0007669"/>
    <property type="project" value="UniProtKB-SubCell"/>
</dbReference>
<dbReference type="SMART" id="SM00338">
    <property type="entry name" value="BRLZ"/>
    <property type="match status" value="1"/>
</dbReference>
<dbReference type="PANTHER" id="PTHR45693:SF36">
    <property type="entry name" value="TRANSCRIPTION FACTOR TGA4"/>
    <property type="match status" value="1"/>
</dbReference>
<reference evidence="10" key="2">
    <citation type="submission" date="2023-04" db="EMBL/GenBank/DDBJ databases">
        <authorList>
            <person name="Bruccoleri R.E."/>
            <person name="Oakeley E.J."/>
            <person name="Faust A.-M."/>
            <person name="Dessus-Babus S."/>
            <person name="Altorfer M."/>
            <person name="Burckhardt D."/>
            <person name="Oertli M."/>
            <person name="Naumann U."/>
            <person name="Petersen F."/>
            <person name="Wong J."/>
        </authorList>
    </citation>
    <scope>NUCLEOTIDE SEQUENCE</scope>
    <source>
        <strain evidence="10">GSM-AAB239-AS_SAM_17_03QT</strain>
        <tissue evidence="10">Leaf</tissue>
    </source>
</reference>
<evidence type="ECO:0000256" key="5">
    <source>
        <dbReference type="ARBA" id="ARBA00023163"/>
    </source>
</evidence>
<dbReference type="Pfam" id="PF00170">
    <property type="entry name" value="bZIP_1"/>
    <property type="match status" value="1"/>
</dbReference>
<keyword evidence="11" id="KW-1185">Reference proteome</keyword>
<dbReference type="PROSITE" id="PS50217">
    <property type="entry name" value="BZIP"/>
    <property type="match status" value="1"/>
</dbReference>
<evidence type="ECO:0000256" key="4">
    <source>
        <dbReference type="ARBA" id="ARBA00023125"/>
    </source>
</evidence>
<keyword evidence="3" id="KW-0805">Transcription regulation</keyword>
<organism evidence="10 11">
    <name type="scientific">Iris pallida</name>
    <name type="common">Sweet iris</name>
    <dbReference type="NCBI Taxonomy" id="29817"/>
    <lineage>
        <taxon>Eukaryota</taxon>
        <taxon>Viridiplantae</taxon>
        <taxon>Streptophyta</taxon>
        <taxon>Embryophyta</taxon>
        <taxon>Tracheophyta</taxon>
        <taxon>Spermatophyta</taxon>
        <taxon>Magnoliopsida</taxon>
        <taxon>Liliopsida</taxon>
        <taxon>Asparagales</taxon>
        <taxon>Iridaceae</taxon>
        <taxon>Iridoideae</taxon>
        <taxon>Irideae</taxon>
        <taxon>Iris</taxon>
    </lineage>
</organism>
<feature type="domain" description="DOG1" evidence="9">
    <location>
        <begin position="168"/>
        <end position="381"/>
    </location>
</feature>
<dbReference type="GO" id="GO:0003700">
    <property type="term" value="F:DNA-binding transcription factor activity"/>
    <property type="evidence" value="ECO:0007669"/>
    <property type="project" value="InterPro"/>
</dbReference>
<evidence type="ECO:0000313" key="10">
    <source>
        <dbReference type="EMBL" id="KAJ6791820.1"/>
    </source>
</evidence>
<evidence type="ECO:0000256" key="7">
    <source>
        <dbReference type="SAM" id="MobiDB-lite"/>
    </source>
</evidence>
<comment type="subcellular location">
    <subcellularLocation>
        <location evidence="1">Nucleus</location>
    </subcellularLocation>
</comment>
<evidence type="ECO:0000313" key="11">
    <source>
        <dbReference type="Proteomes" id="UP001140949"/>
    </source>
</evidence>
<evidence type="ECO:0000256" key="3">
    <source>
        <dbReference type="ARBA" id="ARBA00023015"/>
    </source>
</evidence>
<keyword evidence="4" id="KW-0238">DNA-binding</keyword>
<dbReference type="PANTHER" id="PTHR45693">
    <property type="entry name" value="TRANSCRIPTION FACTOR TGA9"/>
    <property type="match status" value="1"/>
</dbReference>
<name>A0AAX6DJ50_IRIPA</name>
<evidence type="ECO:0000256" key="1">
    <source>
        <dbReference type="ARBA" id="ARBA00004123"/>
    </source>
</evidence>
<dbReference type="GO" id="GO:0006351">
    <property type="term" value="P:DNA-templated transcription"/>
    <property type="evidence" value="ECO:0007669"/>
    <property type="project" value="InterPro"/>
</dbReference>
<dbReference type="InterPro" id="IPR025422">
    <property type="entry name" value="TGA_domain"/>
</dbReference>
<dbReference type="Proteomes" id="UP001140949">
    <property type="component" value="Unassembled WGS sequence"/>
</dbReference>
<feature type="domain" description="BZIP" evidence="8">
    <location>
        <begin position="97"/>
        <end position="141"/>
    </location>
</feature>
<keyword evidence="5" id="KW-0804">Transcription</keyword>